<reference evidence="5 6" key="1">
    <citation type="submission" date="2016-10" db="EMBL/GenBank/DDBJ databases">
        <title>Evaluation of Human, Veterinary and Environmental Mycobacterium chelonae Isolates by Core Genome Phylogenomic Analysis, Targeted Gene Comparison, and Anti-microbial Susceptibility Patterns: A Tale of Mistaken Identities.</title>
        <authorList>
            <person name="Fogelson S.B."/>
            <person name="Camus A.C."/>
            <person name="Lorenz W."/>
            <person name="Vasireddy R."/>
            <person name="Vasireddy S."/>
            <person name="Smith T."/>
            <person name="Brown-Elliott B.A."/>
            <person name="Wallace R.J.Jr."/>
            <person name="Hasan N.A."/>
            <person name="Reischl U."/>
            <person name="Sanchez S."/>
        </authorList>
    </citation>
    <scope>NUCLEOTIDE SEQUENCE [LARGE SCALE GENOMIC DNA]</scope>
    <source>
        <strain evidence="5 6">15518</strain>
    </source>
</reference>
<evidence type="ECO:0000259" key="4">
    <source>
        <dbReference type="PROSITE" id="PS51000"/>
    </source>
</evidence>
<gene>
    <name evidence="5" type="ORF">BKG84_26575</name>
</gene>
<dbReference type="Gene3D" id="1.10.10.10">
    <property type="entry name" value="Winged helix-like DNA-binding domain superfamily/Winged helix DNA-binding domain"/>
    <property type="match status" value="1"/>
</dbReference>
<dbReference type="Pfam" id="PF08279">
    <property type="entry name" value="HTH_11"/>
    <property type="match status" value="1"/>
</dbReference>
<evidence type="ECO:0000256" key="3">
    <source>
        <dbReference type="ARBA" id="ARBA00023163"/>
    </source>
</evidence>
<dbReference type="InterPro" id="IPR051534">
    <property type="entry name" value="CBASS_pafABC_assoc_protein"/>
</dbReference>
<dbReference type="InterPro" id="IPR036390">
    <property type="entry name" value="WH_DNA-bd_sf"/>
</dbReference>
<dbReference type="PIRSF" id="PIRSF016838">
    <property type="entry name" value="PafC"/>
    <property type="match status" value="1"/>
</dbReference>
<dbReference type="Pfam" id="PF13280">
    <property type="entry name" value="WYL"/>
    <property type="match status" value="1"/>
</dbReference>
<dbReference type="RefSeq" id="WP_070917632.1">
    <property type="nucleotide sequence ID" value="NZ_JAAOOS010000001.1"/>
</dbReference>
<protein>
    <recommendedName>
        <fullName evidence="4">HTH deoR-type domain-containing protein</fullName>
    </recommendedName>
</protein>
<sequence length="325" mass="35802">MLETSARLLRMLSMLQARPMWSGTELAERLNVSTRTVRADIERLRTLGYRIESAPGTAGGYRFESGGALPLLLDDEEATAVALSLRTAANGAVTGIEETALRALAKLLQAMPTRLRHRADALLEVTATPPLPGVGTTVAASVLVELARAIRARERLRFDYTDQVGWHSQRIVEPERLVHRWGRWYLLAFDMDRDERRTFRADRIVPRPPTGPQFNHRPGAAQYLQHALSRGTWDYEAQILVHCPATVAHQRLPSETAITAAGDSSCMVVIGASSAAATVAYLCSLDAEFEIIEAEGLADQLRLTAQRFSHAAELDRPDTRVDGAN</sequence>
<feature type="domain" description="HTH deoR-type" evidence="4">
    <location>
        <begin position="4"/>
        <end position="70"/>
    </location>
</feature>
<dbReference type="InterPro" id="IPR036388">
    <property type="entry name" value="WH-like_DNA-bd_sf"/>
</dbReference>
<evidence type="ECO:0000313" key="6">
    <source>
        <dbReference type="Proteomes" id="UP000179441"/>
    </source>
</evidence>
<evidence type="ECO:0000256" key="1">
    <source>
        <dbReference type="ARBA" id="ARBA00023015"/>
    </source>
</evidence>
<evidence type="ECO:0000313" key="5">
    <source>
        <dbReference type="EMBL" id="OHU75808.1"/>
    </source>
</evidence>
<accession>A0A1S1LYT7</accession>
<dbReference type="GO" id="GO:0003677">
    <property type="term" value="F:DNA binding"/>
    <property type="evidence" value="ECO:0007669"/>
    <property type="project" value="UniProtKB-KW"/>
</dbReference>
<name>A0A1S1LYT7_MYCCH</name>
<dbReference type="InterPro" id="IPR018356">
    <property type="entry name" value="Tscrpt_reg_HTH_DeoR_CS"/>
</dbReference>
<dbReference type="InterPro" id="IPR026881">
    <property type="entry name" value="WYL_dom"/>
</dbReference>
<keyword evidence="2" id="KW-0238">DNA-binding</keyword>
<keyword evidence="3" id="KW-0804">Transcription</keyword>
<organism evidence="5 6">
    <name type="scientific">Mycobacteroides chelonae</name>
    <name type="common">Mycobacterium chelonae</name>
    <dbReference type="NCBI Taxonomy" id="1774"/>
    <lineage>
        <taxon>Bacteria</taxon>
        <taxon>Bacillati</taxon>
        <taxon>Actinomycetota</taxon>
        <taxon>Actinomycetes</taxon>
        <taxon>Mycobacteriales</taxon>
        <taxon>Mycobacteriaceae</taxon>
        <taxon>Mycobacteroides</taxon>
    </lineage>
</organism>
<dbReference type="PROSITE" id="PS51000">
    <property type="entry name" value="HTH_DEOR_2"/>
    <property type="match status" value="1"/>
</dbReference>
<dbReference type="EMBL" id="MLIS01000107">
    <property type="protein sequence ID" value="OHU75808.1"/>
    <property type="molecule type" value="Genomic_DNA"/>
</dbReference>
<comment type="caution">
    <text evidence="5">The sequence shown here is derived from an EMBL/GenBank/DDBJ whole genome shotgun (WGS) entry which is preliminary data.</text>
</comment>
<dbReference type="PROSITE" id="PS00894">
    <property type="entry name" value="HTH_DEOR_1"/>
    <property type="match status" value="1"/>
</dbReference>
<dbReference type="InterPro" id="IPR013196">
    <property type="entry name" value="HTH_11"/>
</dbReference>
<keyword evidence="1" id="KW-0805">Transcription regulation</keyword>
<proteinExistence type="predicted"/>
<dbReference type="PANTHER" id="PTHR34580:SF3">
    <property type="entry name" value="PROTEIN PAFB"/>
    <property type="match status" value="1"/>
</dbReference>
<dbReference type="PROSITE" id="PS52050">
    <property type="entry name" value="WYL"/>
    <property type="match status" value="1"/>
</dbReference>
<dbReference type="SUPFAM" id="SSF46785">
    <property type="entry name" value="Winged helix' DNA-binding domain"/>
    <property type="match status" value="1"/>
</dbReference>
<evidence type="ECO:0000256" key="2">
    <source>
        <dbReference type="ARBA" id="ARBA00023125"/>
    </source>
</evidence>
<dbReference type="PANTHER" id="PTHR34580">
    <property type="match status" value="1"/>
</dbReference>
<dbReference type="AlphaFoldDB" id="A0A1S1LYT7"/>
<dbReference type="InterPro" id="IPR001034">
    <property type="entry name" value="DeoR_HTH"/>
</dbReference>
<dbReference type="GO" id="GO:0003700">
    <property type="term" value="F:DNA-binding transcription factor activity"/>
    <property type="evidence" value="ECO:0007669"/>
    <property type="project" value="InterPro"/>
</dbReference>
<dbReference type="Proteomes" id="UP000179441">
    <property type="component" value="Unassembled WGS sequence"/>
</dbReference>
<keyword evidence="6" id="KW-1185">Reference proteome</keyword>
<dbReference type="InterPro" id="IPR028349">
    <property type="entry name" value="PafC-like"/>
</dbReference>